<evidence type="ECO:0008006" key="4">
    <source>
        <dbReference type="Google" id="ProtNLM"/>
    </source>
</evidence>
<dbReference type="Proteomes" id="UP000680656">
    <property type="component" value="Chromosome"/>
</dbReference>
<gene>
    <name evidence="2" type="ORF">KHC33_13500</name>
</gene>
<dbReference type="GeneID" id="65098218"/>
<evidence type="ECO:0000313" key="2">
    <source>
        <dbReference type="EMBL" id="QVV88331.1"/>
    </source>
</evidence>
<accession>A0A8E7AZH1</accession>
<dbReference type="AlphaFoldDB" id="A0A8E7AZH1"/>
<dbReference type="RefSeq" id="WP_214419146.1">
    <property type="nucleotide sequence ID" value="NZ_CP075546.1"/>
</dbReference>
<dbReference type="KEGG" id="mrtj:KHC33_13500"/>
<protein>
    <recommendedName>
        <fullName evidence="4">Thioredoxin</fullName>
    </recommendedName>
</protein>
<keyword evidence="3" id="KW-1185">Reference proteome</keyword>
<keyword evidence="1" id="KW-1133">Transmembrane helix</keyword>
<evidence type="ECO:0000313" key="3">
    <source>
        <dbReference type="Proteomes" id="UP000680656"/>
    </source>
</evidence>
<dbReference type="InterPro" id="IPR036249">
    <property type="entry name" value="Thioredoxin-like_sf"/>
</dbReference>
<organism evidence="2 3">
    <name type="scientific">Methanospirillum purgamenti</name>
    <dbReference type="NCBI Taxonomy" id="2834276"/>
    <lineage>
        <taxon>Archaea</taxon>
        <taxon>Methanobacteriati</taxon>
        <taxon>Methanobacteriota</taxon>
        <taxon>Stenosarchaea group</taxon>
        <taxon>Methanomicrobia</taxon>
        <taxon>Methanomicrobiales</taxon>
        <taxon>Methanospirillaceae</taxon>
        <taxon>Methanospirillum</taxon>
    </lineage>
</organism>
<evidence type="ECO:0000256" key="1">
    <source>
        <dbReference type="SAM" id="Phobius"/>
    </source>
</evidence>
<dbReference type="EMBL" id="CP075546">
    <property type="protein sequence ID" value="QVV88331.1"/>
    <property type="molecule type" value="Genomic_DNA"/>
</dbReference>
<sequence>MDDEIFLTHILEETRFFLPRIVLILCVVLCMVAPIHAERVFFSDGTLYDASLSKDDILERFEEYTGEGPVIVFHDLICQSCQDAMDYFREFEQVYPEIPIEYYDLHGNTTNKLLFEKYMKDYHQENLLAPTAFVGPAGIEGNESIRLVFEPFTLLYVDNQ</sequence>
<proteinExistence type="predicted"/>
<keyword evidence="1" id="KW-0812">Transmembrane</keyword>
<reference evidence="2 3" key="1">
    <citation type="submission" date="2021-05" db="EMBL/GenBank/DDBJ databases">
        <title>A novel Methanospirillum isolate from a pyrite-forming mixed culture.</title>
        <authorList>
            <person name="Bunk B."/>
            <person name="Sproer C."/>
            <person name="Spring S."/>
            <person name="Pester M."/>
        </authorList>
    </citation>
    <scope>NUCLEOTIDE SEQUENCE [LARGE SCALE GENOMIC DNA]</scope>
    <source>
        <strain evidence="2 3">J.3.6.1-F.2.7.3</strain>
    </source>
</reference>
<keyword evidence="1" id="KW-0472">Membrane</keyword>
<feature type="transmembrane region" description="Helical" evidence="1">
    <location>
        <begin position="16"/>
        <end position="35"/>
    </location>
</feature>
<dbReference type="SUPFAM" id="SSF52833">
    <property type="entry name" value="Thioredoxin-like"/>
    <property type="match status" value="1"/>
</dbReference>
<name>A0A8E7AZH1_9EURY</name>